<dbReference type="OrthoDB" id="2281372at2759"/>
<dbReference type="PANTHER" id="PTHR34997:SF1">
    <property type="entry name" value="PEPTIDOGLYCAN-BINDING LYSIN DOMAIN"/>
    <property type="match status" value="1"/>
</dbReference>
<evidence type="ECO:0000313" key="6">
    <source>
        <dbReference type="Proteomes" id="UP000225277"/>
    </source>
</evidence>
<dbReference type="InterPro" id="IPR052210">
    <property type="entry name" value="LysM1-like"/>
</dbReference>
<accession>A0A2D3V240</accession>
<dbReference type="SMART" id="SM00257">
    <property type="entry name" value="LysM"/>
    <property type="match status" value="4"/>
</dbReference>
<keyword evidence="2" id="KW-0843">Virulence</keyword>
<evidence type="ECO:0000256" key="1">
    <source>
        <dbReference type="ARBA" id="ARBA00022669"/>
    </source>
</evidence>
<dbReference type="PANTHER" id="PTHR34997">
    <property type="entry name" value="AM15"/>
    <property type="match status" value="1"/>
</dbReference>
<evidence type="ECO:0000256" key="2">
    <source>
        <dbReference type="ARBA" id="ARBA00023026"/>
    </source>
</evidence>
<evidence type="ECO:0000256" key="3">
    <source>
        <dbReference type="SAM" id="SignalP"/>
    </source>
</evidence>
<dbReference type="Pfam" id="PF01476">
    <property type="entry name" value="LysM"/>
    <property type="match status" value="3"/>
</dbReference>
<protein>
    <recommendedName>
        <fullName evidence="4">LysM domain-containing protein</fullName>
    </recommendedName>
</protein>
<dbReference type="PROSITE" id="PS51782">
    <property type="entry name" value="LYSM"/>
    <property type="match status" value="4"/>
</dbReference>
<dbReference type="Proteomes" id="UP000225277">
    <property type="component" value="Unassembled WGS sequence"/>
</dbReference>
<feature type="domain" description="LysM" evidence="4">
    <location>
        <begin position="293"/>
        <end position="340"/>
    </location>
</feature>
<dbReference type="STRING" id="112498.A0A2D3V240"/>
<feature type="domain" description="LysM" evidence="4">
    <location>
        <begin position="35"/>
        <end position="81"/>
    </location>
</feature>
<name>A0A2D3V240_9PEZI</name>
<sequence length="347" mass="37377">MLSKWLAVLPATAAFVIQSSPGTHFDTSTPANCTVWATTQPGDTCNGIEWYFNITQTEFASWNPSLKNDCSGLSLNNYSYCAQIKQPPSSDDYTYTLPNPTSTATDSEDAYSPVQTGISSNCDSYFYVAKNETCQGIVDYYDGLFSLEDFYSWNPAVQKDCSQLFAGYFVCVGLTSSPTQLPATNTASPTATGPSPEQTGLTSDCDDFYLVQSGDTCQAISDKNGIKLQDFYTWNPAVESDCSHLYLGYYVCVGVPGYVYATTTTSAVTSKPTTTGNAAPSPTQSGIAANCNHYYQAVSGDSCYAIATQNGTFSVAQFEQWNPAVGSDCSMLWATYYYCTGVSGSSK</sequence>
<proteinExistence type="predicted"/>
<dbReference type="CDD" id="cd00118">
    <property type="entry name" value="LysM"/>
    <property type="match status" value="3"/>
</dbReference>
<evidence type="ECO:0000313" key="5">
    <source>
        <dbReference type="EMBL" id="CZT24377.1"/>
    </source>
</evidence>
<dbReference type="GeneID" id="35605151"/>
<dbReference type="AlphaFoldDB" id="A0A2D3V240"/>
<dbReference type="EMBL" id="FJUY01000021">
    <property type="protein sequence ID" value="CZT24377.1"/>
    <property type="molecule type" value="Genomic_DNA"/>
</dbReference>
<dbReference type="RefSeq" id="XP_023631101.1">
    <property type="nucleotide sequence ID" value="XM_023775333.1"/>
</dbReference>
<dbReference type="InterPro" id="IPR036779">
    <property type="entry name" value="LysM_dom_sf"/>
</dbReference>
<dbReference type="SUPFAM" id="SSF54106">
    <property type="entry name" value="LysM domain"/>
    <property type="match status" value="3"/>
</dbReference>
<feature type="domain" description="LysM" evidence="4">
    <location>
        <begin position="124"/>
        <end position="172"/>
    </location>
</feature>
<feature type="chain" id="PRO_5013656132" description="LysM domain-containing protein" evidence="3">
    <location>
        <begin position="19"/>
        <end position="347"/>
    </location>
</feature>
<feature type="domain" description="LysM" evidence="4">
    <location>
        <begin position="207"/>
        <end position="253"/>
    </location>
</feature>
<evidence type="ECO:0000259" key="4">
    <source>
        <dbReference type="PROSITE" id="PS51782"/>
    </source>
</evidence>
<organism evidence="5 6">
    <name type="scientific">Ramularia collo-cygni</name>
    <dbReference type="NCBI Taxonomy" id="112498"/>
    <lineage>
        <taxon>Eukaryota</taxon>
        <taxon>Fungi</taxon>
        <taxon>Dikarya</taxon>
        <taxon>Ascomycota</taxon>
        <taxon>Pezizomycotina</taxon>
        <taxon>Dothideomycetes</taxon>
        <taxon>Dothideomycetidae</taxon>
        <taxon>Mycosphaerellales</taxon>
        <taxon>Mycosphaerellaceae</taxon>
        <taxon>Ramularia</taxon>
    </lineage>
</organism>
<keyword evidence="1" id="KW-0147">Chitin-binding</keyword>
<dbReference type="InterPro" id="IPR018392">
    <property type="entry name" value="LysM"/>
</dbReference>
<keyword evidence="3" id="KW-0732">Signal</keyword>
<gene>
    <name evidence="5" type="ORF">RCC_10102</name>
</gene>
<feature type="signal peptide" evidence="3">
    <location>
        <begin position="1"/>
        <end position="18"/>
    </location>
</feature>
<keyword evidence="6" id="KW-1185">Reference proteome</keyword>
<dbReference type="Gene3D" id="3.10.350.10">
    <property type="entry name" value="LysM domain"/>
    <property type="match status" value="4"/>
</dbReference>
<reference evidence="5 6" key="1">
    <citation type="submission" date="2016-03" db="EMBL/GenBank/DDBJ databases">
        <authorList>
            <person name="Ploux O."/>
        </authorList>
    </citation>
    <scope>NUCLEOTIDE SEQUENCE [LARGE SCALE GENOMIC DNA]</scope>
    <source>
        <strain evidence="5 6">URUG2</strain>
    </source>
</reference>
<dbReference type="GO" id="GO:0008061">
    <property type="term" value="F:chitin binding"/>
    <property type="evidence" value="ECO:0007669"/>
    <property type="project" value="UniProtKB-KW"/>
</dbReference>